<feature type="transmembrane region" description="Helical" evidence="1">
    <location>
        <begin position="190"/>
        <end position="209"/>
    </location>
</feature>
<dbReference type="PANTHER" id="PTHR37314:SF4">
    <property type="entry name" value="UPF0700 TRANSMEMBRANE PROTEIN YOAK"/>
    <property type="match status" value="1"/>
</dbReference>
<dbReference type="EMBL" id="LR536450">
    <property type="protein sequence ID" value="VFU09949.1"/>
    <property type="molecule type" value="Genomic_DNA"/>
</dbReference>
<reference evidence="2 3" key="1">
    <citation type="submission" date="2019-03" db="EMBL/GenBank/DDBJ databases">
        <authorList>
            <person name="Kox A.R. M."/>
        </authorList>
    </citation>
    <scope>NUCLEOTIDE SEQUENCE [LARGE SCALE GENOMIC DNA]</scope>
    <source>
        <strain evidence="2">MTUNDRAET4 annotated genome</strain>
    </source>
</reference>
<keyword evidence="1" id="KW-0812">Transmembrane</keyword>
<keyword evidence="1" id="KW-0472">Membrane</keyword>
<sequence length="248" mass="25530">MARFEAAPFQDCERVTAQGQSREMSEASRSTATKLWLGLVFALVAGWLDAVGFIEVGQFYLSFMSGNTTQLGVAAAAFDGPSILRGASVIASFFLGAFFGTLLADASGRLRLPVVLMMECALLGAAIGLTLMRPGFFALLPISVAMGMQNTLRQLVGRADVGKSFVTGSLFGAGQSLARALTGKAPAAEWLAFLAAWLAFVAGAAGGAYALHRSSLIANLACMTALLAVLAALTAPARGVGNDLDAAG</sequence>
<dbReference type="InterPro" id="IPR010699">
    <property type="entry name" value="DUF1275"/>
</dbReference>
<dbReference type="AlphaFoldDB" id="A0A4V6IMU1"/>
<organism evidence="2 3">
    <name type="scientific">Methylocella tundrae</name>
    <dbReference type="NCBI Taxonomy" id="227605"/>
    <lineage>
        <taxon>Bacteria</taxon>
        <taxon>Pseudomonadati</taxon>
        <taxon>Pseudomonadota</taxon>
        <taxon>Alphaproteobacteria</taxon>
        <taxon>Hyphomicrobiales</taxon>
        <taxon>Beijerinckiaceae</taxon>
        <taxon>Methylocella</taxon>
    </lineage>
</organism>
<accession>A0A4V6IMU1</accession>
<dbReference type="Pfam" id="PF06912">
    <property type="entry name" value="DUF1275"/>
    <property type="match status" value="1"/>
</dbReference>
<gene>
    <name evidence="2" type="ORF">MTUNDRAET4_3062</name>
</gene>
<proteinExistence type="predicted"/>
<dbReference type="KEGG" id="mtun:MTUNDRAET4_3062"/>
<evidence type="ECO:0008006" key="4">
    <source>
        <dbReference type="Google" id="ProtNLM"/>
    </source>
</evidence>
<evidence type="ECO:0000313" key="3">
    <source>
        <dbReference type="Proteomes" id="UP000294360"/>
    </source>
</evidence>
<dbReference type="PANTHER" id="PTHR37314">
    <property type="entry name" value="SLR0142 PROTEIN"/>
    <property type="match status" value="1"/>
</dbReference>
<feature type="transmembrane region" description="Helical" evidence="1">
    <location>
        <begin position="116"/>
        <end position="140"/>
    </location>
</feature>
<feature type="transmembrane region" description="Helical" evidence="1">
    <location>
        <begin position="216"/>
        <end position="235"/>
    </location>
</feature>
<name>A0A4V6IMU1_METTU</name>
<evidence type="ECO:0000313" key="2">
    <source>
        <dbReference type="EMBL" id="VFU09949.1"/>
    </source>
</evidence>
<protein>
    <recommendedName>
        <fullName evidence="4">DUF1275 domain-containing protein</fullName>
    </recommendedName>
</protein>
<keyword evidence="1" id="KW-1133">Transmembrane helix</keyword>
<feature type="transmembrane region" description="Helical" evidence="1">
    <location>
        <begin position="83"/>
        <end position="104"/>
    </location>
</feature>
<evidence type="ECO:0000256" key="1">
    <source>
        <dbReference type="SAM" id="Phobius"/>
    </source>
</evidence>
<dbReference type="Proteomes" id="UP000294360">
    <property type="component" value="Chromosome"/>
</dbReference>
<feature type="transmembrane region" description="Helical" evidence="1">
    <location>
        <begin position="35"/>
        <end position="63"/>
    </location>
</feature>